<sequence length="157" mass="17992">MDLMSGYKNCVQEVVGLVFGNENSTSSEDSYVERLLNRMSNDTISLQKLRSCDQHCLIHHSTFSGQIPIKAPGRARGELEITYLDEELCGHGSFSNSPLLNSVVGHLLHLSILVPYHGWRISHRTHHQNHGYRFLLCGWTPLLTCMPWYYRKVKDHL</sequence>
<protein>
    <submittedName>
        <fullName evidence="1">Omega-3 fatty acid desaturase, endoplasmic reticulum</fullName>
    </submittedName>
</protein>
<keyword evidence="2" id="KW-1185">Reference proteome</keyword>
<dbReference type="EMBL" id="CM045769">
    <property type="protein sequence ID" value="KAI7995187.1"/>
    <property type="molecule type" value="Genomic_DNA"/>
</dbReference>
<accession>A0ACC0G267</accession>
<proteinExistence type="predicted"/>
<evidence type="ECO:0000313" key="1">
    <source>
        <dbReference type="EMBL" id="KAI7995187.1"/>
    </source>
</evidence>
<reference evidence="1 2" key="1">
    <citation type="journal article" date="2022" name="Plant J.">
        <title>Chromosome-level genome of Camellia lanceoleosa provides a valuable resource for understanding genome evolution and self-incompatibility.</title>
        <authorList>
            <person name="Gong W."/>
            <person name="Xiao S."/>
            <person name="Wang L."/>
            <person name="Liao Z."/>
            <person name="Chang Y."/>
            <person name="Mo W."/>
            <person name="Hu G."/>
            <person name="Li W."/>
            <person name="Zhao G."/>
            <person name="Zhu H."/>
            <person name="Hu X."/>
            <person name="Ji K."/>
            <person name="Xiang X."/>
            <person name="Song Q."/>
            <person name="Yuan D."/>
            <person name="Jin S."/>
            <person name="Zhang L."/>
        </authorList>
    </citation>
    <scope>NUCLEOTIDE SEQUENCE [LARGE SCALE GENOMIC DNA]</scope>
    <source>
        <strain evidence="1">SQ_2022a</strain>
    </source>
</reference>
<comment type="caution">
    <text evidence="1">The sequence shown here is derived from an EMBL/GenBank/DDBJ whole genome shotgun (WGS) entry which is preliminary data.</text>
</comment>
<gene>
    <name evidence="1" type="ORF">LOK49_LG11G02661</name>
</gene>
<dbReference type="Proteomes" id="UP001060215">
    <property type="component" value="Chromosome 12"/>
</dbReference>
<evidence type="ECO:0000313" key="2">
    <source>
        <dbReference type="Proteomes" id="UP001060215"/>
    </source>
</evidence>
<organism evidence="1 2">
    <name type="scientific">Camellia lanceoleosa</name>
    <dbReference type="NCBI Taxonomy" id="1840588"/>
    <lineage>
        <taxon>Eukaryota</taxon>
        <taxon>Viridiplantae</taxon>
        <taxon>Streptophyta</taxon>
        <taxon>Embryophyta</taxon>
        <taxon>Tracheophyta</taxon>
        <taxon>Spermatophyta</taxon>
        <taxon>Magnoliopsida</taxon>
        <taxon>eudicotyledons</taxon>
        <taxon>Gunneridae</taxon>
        <taxon>Pentapetalae</taxon>
        <taxon>asterids</taxon>
        <taxon>Ericales</taxon>
        <taxon>Theaceae</taxon>
        <taxon>Camellia</taxon>
    </lineage>
</organism>
<name>A0ACC0G267_9ERIC</name>